<dbReference type="Proteomes" id="UP000694892">
    <property type="component" value="Chromosome 1S"/>
</dbReference>
<reference evidence="3" key="1">
    <citation type="journal article" date="2016" name="Nature">
        <title>Genome evolution in the allotetraploid frog Xenopus laevis.</title>
        <authorList>
            <person name="Session A.M."/>
            <person name="Uno Y."/>
            <person name="Kwon T."/>
            <person name="Chapman J.A."/>
            <person name="Toyoda A."/>
            <person name="Takahashi S."/>
            <person name="Fukui A."/>
            <person name="Hikosaka A."/>
            <person name="Suzuki A."/>
            <person name="Kondo M."/>
            <person name="van Heeringen S.J."/>
            <person name="Quigley I."/>
            <person name="Heinz S."/>
            <person name="Ogino H."/>
            <person name="Ochi H."/>
            <person name="Hellsten U."/>
            <person name="Lyons J.B."/>
            <person name="Simakov O."/>
            <person name="Putnam N."/>
            <person name="Stites J."/>
            <person name="Kuroki Y."/>
            <person name="Tanaka T."/>
            <person name="Michiue T."/>
            <person name="Watanabe M."/>
            <person name="Bogdanovic O."/>
            <person name="Lister R."/>
            <person name="Georgiou G."/>
            <person name="Paranjpe S.S."/>
            <person name="van Kruijsbergen I."/>
            <person name="Shu S."/>
            <person name="Carlson J."/>
            <person name="Kinoshita T."/>
            <person name="Ohta Y."/>
            <person name="Mawaribuchi S."/>
            <person name="Jenkins J."/>
            <person name="Grimwood J."/>
            <person name="Schmutz J."/>
            <person name="Mitros T."/>
            <person name="Mozaffari S.V."/>
            <person name="Suzuki Y."/>
            <person name="Haramoto Y."/>
            <person name="Yamamoto T.S."/>
            <person name="Takagi C."/>
            <person name="Heald R."/>
            <person name="Miller K."/>
            <person name="Haudenschild C."/>
            <person name="Kitzman J."/>
            <person name="Nakayama T."/>
            <person name="Izutsu Y."/>
            <person name="Robert J."/>
            <person name="Fortriede J."/>
            <person name="Burns K."/>
            <person name="Lotay V."/>
            <person name="Karimi K."/>
            <person name="Yasuoka Y."/>
            <person name="Dichmann D.S."/>
            <person name="Flajnik M.F."/>
            <person name="Houston D.W."/>
            <person name="Shendure J."/>
            <person name="DuPasquier L."/>
            <person name="Vize P.D."/>
            <person name="Zorn A.M."/>
            <person name="Ito M."/>
            <person name="Marcotte E.M."/>
            <person name="Wallingford J.B."/>
            <person name="Ito Y."/>
            <person name="Asashima M."/>
            <person name="Ueno N."/>
            <person name="Matsuda Y."/>
            <person name="Veenstra G.J."/>
            <person name="Fujiyama A."/>
            <person name="Harland R.M."/>
            <person name="Taira M."/>
            <person name="Rokhsar D.S."/>
        </authorList>
    </citation>
    <scope>NUCLEOTIDE SEQUENCE [LARGE SCALE GENOMIC DNA]</scope>
    <source>
        <strain evidence="3">J</strain>
    </source>
</reference>
<accession>A0A974DW06</accession>
<evidence type="ECO:0000256" key="1">
    <source>
        <dbReference type="SAM" id="MobiDB-lite"/>
    </source>
</evidence>
<feature type="region of interest" description="Disordered" evidence="1">
    <location>
        <begin position="141"/>
        <end position="178"/>
    </location>
</feature>
<evidence type="ECO:0000313" key="2">
    <source>
        <dbReference type="EMBL" id="OCT97887.1"/>
    </source>
</evidence>
<feature type="compositionally biased region" description="Low complexity" evidence="1">
    <location>
        <begin position="141"/>
        <end position="150"/>
    </location>
</feature>
<dbReference type="AlphaFoldDB" id="A0A974DW06"/>
<protein>
    <submittedName>
        <fullName evidence="2">Uncharacterized protein</fullName>
    </submittedName>
</protein>
<dbReference type="EMBL" id="CM004467">
    <property type="protein sequence ID" value="OCT97887.1"/>
    <property type="molecule type" value="Genomic_DNA"/>
</dbReference>
<name>A0A974DW06_XENLA</name>
<proteinExistence type="predicted"/>
<gene>
    <name evidence="2" type="ORF">XELAEV_18010120mg</name>
</gene>
<organism evidence="2 3">
    <name type="scientific">Xenopus laevis</name>
    <name type="common">African clawed frog</name>
    <dbReference type="NCBI Taxonomy" id="8355"/>
    <lineage>
        <taxon>Eukaryota</taxon>
        <taxon>Metazoa</taxon>
        <taxon>Chordata</taxon>
        <taxon>Craniata</taxon>
        <taxon>Vertebrata</taxon>
        <taxon>Euteleostomi</taxon>
        <taxon>Amphibia</taxon>
        <taxon>Batrachia</taxon>
        <taxon>Anura</taxon>
        <taxon>Pipoidea</taxon>
        <taxon>Pipidae</taxon>
        <taxon>Xenopodinae</taxon>
        <taxon>Xenopus</taxon>
        <taxon>Xenopus</taxon>
    </lineage>
</organism>
<evidence type="ECO:0000313" key="3">
    <source>
        <dbReference type="Proteomes" id="UP000694892"/>
    </source>
</evidence>
<sequence length="178" mass="19874">MTILIAAEVARLINPVIETTIGKAIDKLQIKISDISGKLSTHDKRFEEIEDAVSQIQDKTIDPLSRIDSLEKQTQELKLKIFLPSGARVFTDPGEASTFTSQLEKKSIGNLVSDTTSNTKFSVPPKDQRWKRYEKLHQSSFSIDSISSGKSRSRSRSPRSPRTSNPPHSSEEDMISDT</sequence>